<gene>
    <name evidence="3" type="ORF">CW354_19750</name>
</gene>
<reference evidence="3 4" key="1">
    <citation type="submission" date="2017-12" db="EMBL/GenBank/DDBJ databases">
        <authorList>
            <person name="Hurst M.R.H."/>
        </authorList>
    </citation>
    <scope>NUCLEOTIDE SEQUENCE [LARGE SCALE GENOMIC DNA]</scope>
    <source>
        <strain evidence="3 4">SY-3-19</strain>
    </source>
</reference>
<dbReference type="GO" id="GO:0016787">
    <property type="term" value="F:hydrolase activity"/>
    <property type="evidence" value="ECO:0007669"/>
    <property type="project" value="UniProtKB-KW"/>
</dbReference>
<dbReference type="InterPro" id="IPR012338">
    <property type="entry name" value="Beta-lactam/transpept-like"/>
</dbReference>
<dbReference type="OrthoDB" id="9814204at2"/>
<evidence type="ECO:0000313" key="3">
    <source>
        <dbReference type="EMBL" id="PQA86558.1"/>
    </source>
</evidence>
<dbReference type="PANTHER" id="PTHR43283:SF14">
    <property type="entry name" value="BLL8153 PROTEIN"/>
    <property type="match status" value="1"/>
</dbReference>
<comment type="caution">
    <text evidence="3">The sequence shown here is derived from an EMBL/GenBank/DDBJ whole genome shotgun (WGS) entry which is preliminary data.</text>
</comment>
<name>A0A2S7K286_9PROT</name>
<accession>A0A2S7K286</accession>
<dbReference type="Pfam" id="PF00144">
    <property type="entry name" value="Beta-lactamase"/>
    <property type="match status" value="1"/>
</dbReference>
<dbReference type="InterPro" id="IPR001466">
    <property type="entry name" value="Beta-lactam-related"/>
</dbReference>
<sequence length="407" mass="45241">MHNFRGRSVAVVISALASVSFPAQADEVPAPVQELRRHMLDADVNALFFHNMDELFDTRVVTRAGPVSPLLREDAAPPGLKFEGKAYSYDQFAEATYTNAFLVIRDGKIVFEDYRNNTHADMRFIGFSMSKSITSMLIGIAIEHGDIKSVDDLAVEYAPELRGSGYDGVTIRQILEMRSGVDYEERYDFGENPSLAANIHENAIVQNKERFADRAQTIKRKVEPGSRFNYATLDTAVLGRVLEGATGQAISKFMSEHLWEPAGMEYSGFWIADGPPGVGRELNGMGYNATLRDFGRLGLLMLNDGKLGDRQIVPEAWVRASTKMKPIEGGEFAGPHSAYGYQWWKLDDRAGSFIAVGLQGQFIYVDPRSKTVIVKLSYFPPDAPEEITDMTVAYFNAIIGWSPAQPR</sequence>
<evidence type="ECO:0000256" key="1">
    <source>
        <dbReference type="SAM" id="SignalP"/>
    </source>
</evidence>
<dbReference type="Proteomes" id="UP000239504">
    <property type="component" value="Unassembled WGS sequence"/>
</dbReference>
<organism evidence="3 4">
    <name type="scientific">Hyphococcus luteus</name>
    <dbReference type="NCBI Taxonomy" id="2058213"/>
    <lineage>
        <taxon>Bacteria</taxon>
        <taxon>Pseudomonadati</taxon>
        <taxon>Pseudomonadota</taxon>
        <taxon>Alphaproteobacteria</taxon>
        <taxon>Parvularculales</taxon>
        <taxon>Parvularculaceae</taxon>
        <taxon>Hyphococcus</taxon>
    </lineage>
</organism>
<feature type="signal peptide" evidence="1">
    <location>
        <begin position="1"/>
        <end position="25"/>
    </location>
</feature>
<dbReference type="EMBL" id="PJCH01000015">
    <property type="protein sequence ID" value="PQA86558.1"/>
    <property type="molecule type" value="Genomic_DNA"/>
</dbReference>
<keyword evidence="3" id="KW-0378">Hydrolase</keyword>
<dbReference type="PANTHER" id="PTHR43283">
    <property type="entry name" value="BETA-LACTAMASE-RELATED"/>
    <property type="match status" value="1"/>
</dbReference>
<keyword evidence="4" id="KW-1185">Reference proteome</keyword>
<dbReference type="Gene3D" id="3.40.710.10">
    <property type="entry name" value="DD-peptidase/beta-lactamase superfamily"/>
    <property type="match status" value="1"/>
</dbReference>
<evidence type="ECO:0000259" key="2">
    <source>
        <dbReference type="Pfam" id="PF00144"/>
    </source>
</evidence>
<proteinExistence type="predicted"/>
<keyword evidence="1" id="KW-0732">Signal</keyword>
<evidence type="ECO:0000313" key="4">
    <source>
        <dbReference type="Proteomes" id="UP000239504"/>
    </source>
</evidence>
<dbReference type="AlphaFoldDB" id="A0A2S7K286"/>
<feature type="domain" description="Beta-lactamase-related" evidence="2">
    <location>
        <begin position="100"/>
        <end position="383"/>
    </location>
</feature>
<protein>
    <submittedName>
        <fullName evidence="3">6-aminohexanoate hydrolase</fullName>
    </submittedName>
</protein>
<dbReference type="InterPro" id="IPR050789">
    <property type="entry name" value="Diverse_Enzym_Activities"/>
</dbReference>
<feature type="chain" id="PRO_5015517554" evidence="1">
    <location>
        <begin position="26"/>
        <end position="407"/>
    </location>
</feature>
<dbReference type="SUPFAM" id="SSF56601">
    <property type="entry name" value="beta-lactamase/transpeptidase-like"/>
    <property type="match status" value="1"/>
</dbReference>